<dbReference type="GeneID" id="84907104"/>
<dbReference type="HOGENOM" id="CLU_074693_1_0_4"/>
<dbReference type="AlphaFoldDB" id="C4GI20"/>
<keyword evidence="2" id="KW-0501">Molybdenum cofactor biosynthesis</keyword>
<evidence type="ECO:0000256" key="4">
    <source>
        <dbReference type="ARBA" id="ARBA00055087"/>
    </source>
</evidence>
<dbReference type="InterPro" id="IPR036522">
    <property type="entry name" value="MoaC_sf"/>
</dbReference>
<dbReference type="RefSeq" id="WP_003793951.1">
    <property type="nucleotide sequence ID" value="NZ_GG665871.1"/>
</dbReference>
<comment type="pathway">
    <text evidence="1">Cofactor biosynthesis; molybdopterin biosynthesis.</text>
</comment>
<dbReference type="NCBIfam" id="TIGR00581">
    <property type="entry name" value="moaC"/>
    <property type="match status" value="1"/>
</dbReference>
<dbReference type="PANTHER" id="PTHR22960">
    <property type="entry name" value="MOLYBDOPTERIN COFACTOR SYNTHESIS PROTEIN A"/>
    <property type="match status" value="1"/>
</dbReference>
<dbReference type="STRING" id="629741.GCWU000324_00511"/>
<dbReference type="InterPro" id="IPR050105">
    <property type="entry name" value="MoCo_biosynth_MoaA/MoaC"/>
</dbReference>
<organism evidence="6 7">
    <name type="scientific">Kingella oralis ATCC 51147</name>
    <dbReference type="NCBI Taxonomy" id="629741"/>
    <lineage>
        <taxon>Bacteria</taxon>
        <taxon>Pseudomonadati</taxon>
        <taxon>Pseudomonadota</taxon>
        <taxon>Betaproteobacteria</taxon>
        <taxon>Neisseriales</taxon>
        <taxon>Neisseriaceae</taxon>
        <taxon>Kingella</taxon>
    </lineage>
</organism>
<proteinExistence type="predicted"/>
<dbReference type="InterPro" id="IPR002820">
    <property type="entry name" value="Mopterin_CF_biosynth-C_dom"/>
</dbReference>
<comment type="caution">
    <text evidence="6">The sequence shown here is derived from an EMBL/GenBank/DDBJ whole genome shotgun (WGS) entry which is preliminary data.</text>
</comment>
<reference evidence="6" key="1">
    <citation type="submission" date="2009-04" db="EMBL/GenBank/DDBJ databases">
        <authorList>
            <person name="Weinstock G."/>
            <person name="Sodergren E."/>
            <person name="Clifton S."/>
            <person name="Fulton L."/>
            <person name="Fulton B."/>
            <person name="Courtney L."/>
            <person name="Fronick C."/>
            <person name="Harrison M."/>
            <person name="Strong C."/>
            <person name="Farmer C."/>
            <person name="Delahaunty K."/>
            <person name="Markovic C."/>
            <person name="Hall O."/>
            <person name="Minx P."/>
            <person name="Tomlinson C."/>
            <person name="Mitreva M."/>
            <person name="Nelson J."/>
            <person name="Hou S."/>
            <person name="Wollam A."/>
            <person name="Pepin K.H."/>
            <person name="Johnson M."/>
            <person name="Bhonagiri V."/>
            <person name="Nash W.E."/>
            <person name="Warren W."/>
            <person name="Chinwalla A."/>
            <person name="Mardis E.R."/>
            <person name="Wilson R.K."/>
        </authorList>
    </citation>
    <scope>NUCLEOTIDE SEQUENCE [LARGE SCALE GENOMIC DNA]</scope>
    <source>
        <strain evidence="6">ATCC 51147</strain>
    </source>
</reference>
<accession>C4GI20</accession>
<dbReference type="UniPathway" id="UPA00344"/>
<comment type="function">
    <text evidence="4">Catalyzes the conversion of (8S)-3',8-cyclo-7,8-dihydroguanosine 5'-triphosphate to cyclic pyranopterin monophosphate (cPMP).</text>
</comment>
<evidence type="ECO:0000259" key="5">
    <source>
        <dbReference type="Pfam" id="PF01967"/>
    </source>
</evidence>
<name>C4GI20_9NEIS</name>
<dbReference type="Pfam" id="PF01967">
    <property type="entry name" value="MoaC"/>
    <property type="match status" value="1"/>
</dbReference>
<evidence type="ECO:0000256" key="3">
    <source>
        <dbReference type="ARBA" id="ARBA00023239"/>
    </source>
</evidence>
<dbReference type="GO" id="GO:0016829">
    <property type="term" value="F:lyase activity"/>
    <property type="evidence" value="ECO:0007669"/>
    <property type="project" value="UniProtKB-KW"/>
</dbReference>
<dbReference type="SUPFAM" id="SSF55040">
    <property type="entry name" value="Molybdenum cofactor biosynthesis protein C, MoaC"/>
    <property type="match status" value="1"/>
</dbReference>
<evidence type="ECO:0000313" key="6">
    <source>
        <dbReference type="EMBL" id="EEP68608.1"/>
    </source>
</evidence>
<evidence type="ECO:0000256" key="2">
    <source>
        <dbReference type="ARBA" id="ARBA00023150"/>
    </source>
</evidence>
<dbReference type="Gene3D" id="3.30.70.640">
    <property type="entry name" value="Molybdopterin cofactor biosynthesis C (MoaC) domain"/>
    <property type="match status" value="1"/>
</dbReference>
<dbReference type="InterPro" id="IPR023045">
    <property type="entry name" value="MoaC"/>
</dbReference>
<dbReference type="OrthoDB" id="9794429at2"/>
<dbReference type="EMBL" id="ACJW02000002">
    <property type="protein sequence ID" value="EEP68608.1"/>
    <property type="molecule type" value="Genomic_DNA"/>
</dbReference>
<sequence length="164" mass="17716">MPLTHLTEHGHTHMVDVSAKQTTHRTAIAEASVFFPPEVYAQIQAAHGQTAKGTITEIARIAGIMAAKNTAAIIPLCHPMMLERCQIHMAYQDHNHSLHIRAEVAVTHKTGVEMEALTAATAAALTVYDMTKALSHDIVISNVQLVHKSGGKSDFNRPDSPKAA</sequence>
<keyword evidence="7" id="KW-1185">Reference proteome</keyword>
<dbReference type="GO" id="GO:0006777">
    <property type="term" value="P:Mo-molybdopterin cofactor biosynthetic process"/>
    <property type="evidence" value="ECO:0007669"/>
    <property type="project" value="UniProtKB-KW"/>
</dbReference>
<keyword evidence="3" id="KW-0456">Lyase</keyword>
<protein>
    <submittedName>
        <fullName evidence="6">Molybdenum cofactor biosynthesis protein C</fullName>
    </submittedName>
</protein>
<dbReference type="Proteomes" id="UP000003009">
    <property type="component" value="Unassembled WGS sequence"/>
</dbReference>
<gene>
    <name evidence="6" type="primary">moaC</name>
    <name evidence="6" type="ORF">GCWU000324_00511</name>
</gene>
<evidence type="ECO:0000313" key="7">
    <source>
        <dbReference type="Proteomes" id="UP000003009"/>
    </source>
</evidence>
<evidence type="ECO:0000256" key="1">
    <source>
        <dbReference type="ARBA" id="ARBA00005046"/>
    </source>
</evidence>
<feature type="domain" description="Molybdopterin cofactor biosynthesis C (MoaC)" evidence="5">
    <location>
        <begin position="14"/>
        <end position="151"/>
    </location>
</feature>
<dbReference type="NCBIfam" id="NF006870">
    <property type="entry name" value="PRK09364.1"/>
    <property type="match status" value="1"/>
</dbReference>